<organism evidence="1 2">
    <name type="scientific">Candidatus Phocaeicola excrementipullorum</name>
    <dbReference type="NCBI Taxonomy" id="2838731"/>
    <lineage>
        <taxon>Bacteria</taxon>
        <taxon>Pseudomonadati</taxon>
        <taxon>Bacteroidota</taxon>
        <taxon>Bacteroidia</taxon>
        <taxon>Bacteroidales</taxon>
        <taxon>Bacteroidaceae</taxon>
        <taxon>Phocaeicola</taxon>
    </lineage>
</organism>
<sequence>MDKSTIGENAGIVWRTLHDNTFSWEELLRHTGLNPLELACAVGWLAREDKITVSYRNGILHFGTYHETYY</sequence>
<dbReference type="EMBL" id="JAHLFJ010000025">
    <property type="protein sequence ID" value="MBU3855399.1"/>
    <property type="molecule type" value="Genomic_DNA"/>
</dbReference>
<reference evidence="1" key="1">
    <citation type="journal article" date="2021" name="PeerJ">
        <title>Extensive microbial diversity within the chicken gut microbiome revealed by metagenomics and culture.</title>
        <authorList>
            <person name="Gilroy R."/>
            <person name="Ravi A."/>
            <person name="Getino M."/>
            <person name="Pursley I."/>
            <person name="Horton D.L."/>
            <person name="Alikhan N.F."/>
            <person name="Baker D."/>
            <person name="Gharbi K."/>
            <person name="Hall N."/>
            <person name="Watson M."/>
            <person name="Adriaenssens E.M."/>
            <person name="Foster-Nyarko E."/>
            <person name="Jarju S."/>
            <person name="Secka A."/>
            <person name="Antonio M."/>
            <person name="Oren A."/>
            <person name="Chaudhuri R.R."/>
            <person name="La Ragione R."/>
            <person name="Hildebrand F."/>
            <person name="Pallen M.J."/>
        </authorList>
    </citation>
    <scope>NUCLEOTIDE SEQUENCE</scope>
    <source>
        <strain evidence="1">8470</strain>
    </source>
</reference>
<evidence type="ECO:0000313" key="2">
    <source>
        <dbReference type="Proteomes" id="UP000784286"/>
    </source>
</evidence>
<dbReference type="Gene3D" id="1.10.10.10">
    <property type="entry name" value="Winged helix-like DNA-binding domain superfamily/Winged helix DNA-binding domain"/>
    <property type="match status" value="1"/>
</dbReference>
<dbReference type="Proteomes" id="UP000784286">
    <property type="component" value="Unassembled WGS sequence"/>
</dbReference>
<name>A0A948TLE0_9BACT</name>
<dbReference type="InterPro" id="IPR019707">
    <property type="entry name" value="DUF2582"/>
</dbReference>
<dbReference type="AlphaFoldDB" id="A0A948TLE0"/>
<gene>
    <name evidence="1" type="ORF">H9928_02365</name>
</gene>
<dbReference type="Pfam" id="PF10771">
    <property type="entry name" value="DUF2582"/>
    <property type="match status" value="1"/>
</dbReference>
<protein>
    <submittedName>
        <fullName evidence="1">Winged helix-turn-helix domain-containing protein</fullName>
    </submittedName>
</protein>
<accession>A0A948TLE0</accession>
<dbReference type="InterPro" id="IPR036388">
    <property type="entry name" value="WH-like_DNA-bd_sf"/>
</dbReference>
<reference evidence="1" key="2">
    <citation type="submission" date="2021-04" db="EMBL/GenBank/DDBJ databases">
        <authorList>
            <person name="Gilroy R."/>
        </authorList>
    </citation>
    <scope>NUCLEOTIDE SEQUENCE</scope>
    <source>
        <strain evidence="1">8470</strain>
    </source>
</reference>
<evidence type="ECO:0000313" key="1">
    <source>
        <dbReference type="EMBL" id="MBU3855399.1"/>
    </source>
</evidence>
<comment type="caution">
    <text evidence="1">The sequence shown here is derived from an EMBL/GenBank/DDBJ whole genome shotgun (WGS) entry which is preliminary data.</text>
</comment>
<proteinExistence type="predicted"/>